<proteinExistence type="predicted"/>
<evidence type="ECO:0000313" key="2">
    <source>
        <dbReference type="Proteomes" id="UP000192903"/>
    </source>
</evidence>
<gene>
    <name evidence="1" type="ORF">SAMN02982989_1116</name>
</gene>
<dbReference type="InterPro" id="IPR010323">
    <property type="entry name" value="DUF924"/>
</dbReference>
<protein>
    <submittedName>
        <fullName evidence="1">Uncharacterized conserved protein, DUF924 family</fullName>
    </submittedName>
</protein>
<dbReference type="Gene3D" id="1.20.58.320">
    <property type="entry name" value="TPR-like"/>
    <property type="match status" value="1"/>
</dbReference>
<dbReference type="RefSeq" id="WP_085423976.1">
    <property type="nucleotide sequence ID" value="NZ_FXAF01000008.1"/>
</dbReference>
<reference evidence="2" key="1">
    <citation type="submission" date="2017-04" db="EMBL/GenBank/DDBJ databases">
        <authorList>
            <person name="Varghese N."/>
            <person name="Submissions S."/>
        </authorList>
    </citation>
    <scope>NUCLEOTIDE SEQUENCE [LARGE SCALE GENOMIC DNA]</scope>
    <source>
        <strain evidence="2">B4P</strain>
    </source>
</reference>
<sequence>MIAISITRWRRDDELISDVVGFWKQAGNEGRWFDKDNNFDRRFKERFLDLHMAVAARKHDDWVKTPEGALALLILTDQFPRNAFRGTGHMYATDPLARQYAREAQAAGHMERVEVDLRLFFCLPFAHSEEIADQDLSVALNAKLGEPWLSHAQSHRDIIRRFGRFPHRNPMLGRNTTTEEARFLKAGGFQG</sequence>
<dbReference type="OrthoDB" id="7593450at2"/>
<dbReference type="EMBL" id="FXAF01000008">
    <property type="protein sequence ID" value="SMF60800.1"/>
    <property type="molecule type" value="Genomic_DNA"/>
</dbReference>
<keyword evidence="2" id="KW-1185">Reference proteome</keyword>
<dbReference type="Proteomes" id="UP000192903">
    <property type="component" value="Unassembled WGS sequence"/>
</dbReference>
<dbReference type="Pfam" id="PF06041">
    <property type="entry name" value="DUF924"/>
    <property type="match status" value="1"/>
</dbReference>
<accession>A0A1X7FY36</accession>
<name>A0A1X7FY36_9HYPH</name>
<dbReference type="Gene3D" id="1.25.40.10">
    <property type="entry name" value="Tetratricopeptide repeat domain"/>
    <property type="match status" value="1"/>
</dbReference>
<dbReference type="STRING" id="464029.SAMN02982989_1116"/>
<dbReference type="AlphaFoldDB" id="A0A1X7FY36"/>
<dbReference type="SUPFAM" id="SSF48452">
    <property type="entry name" value="TPR-like"/>
    <property type="match status" value="1"/>
</dbReference>
<evidence type="ECO:0000313" key="1">
    <source>
        <dbReference type="EMBL" id="SMF60800.1"/>
    </source>
</evidence>
<organism evidence="1 2">
    <name type="scientific">Xaviernesmea oryzae</name>
    <dbReference type="NCBI Taxonomy" id="464029"/>
    <lineage>
        <taxon>Bacteria</taxon>
        <taxon>Pseudomonadati</taxon>
        <taxon>Pseudomonadota</taxon>
        <taxon>Alphaproteobacteria</taxon>
        <taxon>Hyphomicrobiales</taxon>
        <taxon>Rhizobiaceae</taxon>
        <taxon>Rhizobium/Agrobacterium group</taxon>
        <taxon>Xaviernesmea</taxon>
    </lineage>
</organism>
<dbReference type="InterPro" id="IPR011990">
    <property type="entry name" value="TPR-like_helical_dom_sf"/>
</dbReference>